<feature type="non-terminal residue" evidence="1">
    <location>
        <position position="38"/>
    </location>
</feature>
<proteinExistence type="predicted"/>
<protein>
    <submittedName>
        <fullName evidence="1">Uncharacterized protein</fullName>
    </submittedName>
</protein>
<dbReference type="AlphaFoldDB" id="A0A382LEP7"/>
<reference evidence="1" key="1">
    <citation type="submission" date="2018-05" db="EMBL/GenBank/DDBJ databases">
        <authorList>
            <person name="Lanie J.A."/>
            <person name="Ng W.-L."/>
            <person name="Kazmierczak K.M."/>
            <person name="Andrzejewski T.M."/>
            <person name="Davidsen T.M."/>
            <person name="Wayne K.J."/>
            <person name="Tettelin H."/>
            <person name="Glass J.I."/>
            <person name="Rusch D."/>
            <person name="Podicherti R."/>
            <person name="Tsui H.-C.T."/>
            <person name="Winkler M.E."/>
        </authorList>
    </citation>
    <scope>NUCLEOTIDE SEQUENCE</scope>
</reference>
<evidence type="ECO:0000313" key="1">
    <source>
        <dbReference type="EMBL" id="SVC34613.1"/>
    </source>
</evidence>
<dbReference type="EMBL" id="UINC01086289">
    <property type="protein sequence ID" value="SVC34613.1"/>
    <property type="molecule type" value="Genomic_DNA"/>
</dbReference>
<organism evidence="1">
    <name type="scientific">marine metagenome</name>
    <dbReference type="NCBI Taxonomy" id="408172"/>
    <lineage>
        <taxon>unclassified sequences</taxon>
        <taxon>metagenomes</taxon>
        <taxon>ecological metagenomes</taxon>
    </lineage>
</organism>
<gene>
    <name evidence="1" type="ORF">METZ01_LOCUS287467</name>
</gene>
<name>A0A382LEP7_9ZZZZ</name>
<sequence>MLSVLHCACRRFVTVILTLSEDPSLIVTDFGDLPLVGF</sequence>
<accession>A0A382LEP7</accession>